<dbReference type="EMBL" id="CP035758">
    <property type="protein sequence ID" value="QBD78152.1"/>
    <property type="molecule type" value="Genomic_DNA"/>
</dbReference>
<proteinExistence type="predicted"/>
<keyword evidence="2" id="KW-0812">Transmembrane</keyword>
<evidence type="ECO:0000256" key="1">
    <source>
        <dbReference type="SAM" id="MobiDB-lite"/>
    </source>
</evidence>
<keyword evidence="4" id="KW-1185">Reference proteome</keyword>
<dbReference type="AlphaFoldDB" id="A0A4P6JSG7"/>
<dbReference type="Proteomes" id="UP000290365">
    <property type="component" value="Chromosome"/>
</dbReference>
<protein>
    <submittedName>
        <fullName evidence="3">Uncharacterized protein</fullName>
    </submittedName>
</protein>
<evidence type="ECO:0000256" key="2">
    <source>
        <dbReference type="SAM" id="Phobius"/>
    </source>
</evidence>
<name>A0A4P6JSG7_KTERU</name>
<gene>
    <name evidence="3" type="ORF">EPA93_19980</name>
</gene>
<keyword evidence="2" id="KW-0472">Membrane</keyword>
<feature type="transmembrane region" description="Helical" evidence="2">
    <location>
        <begin position="12"/>
        <end position="35"/>
    </location>
</feature>
<reference evidence="3 4" key="1">
    <citation type="submission" date="2019-01" db="EMBL/GenBank/DDBJ databases">
        <title>Ktedonosporobacter rubrisoli SCAWS-G2.</title>
        <authorList>
            <person name="Huang Y."/>
            <person name="Yan B."/>
        </authorList>
    </citation>
    <scope>NUCLEOTIDE SEQUENCE [LARGE SCALE GENOMIC DNA]</scope>
    <source>
        <strain evidence="3 4">SCAWS-G2</strain>
    </source>
</reference>
<dbReference type="KEGG" id="kbs:EPA93_19980"/>
<feature type="region of interest" description="Disordered" evidence="1">
    <location>
        <begin position="99"/>
        <end position="121"/>
    </location>
</feature>
<sequence>MRTRFPSNGTELGILFLITAAILAIVAFFSTPAFVGVNCGKDTMNPNDPREVCASYGIPSPDDRTYEQQEAIEQEQASHLWLGAGACTLLGIITIMVSRSSKNSSSSQSDNTFSAKVKRRI</sequence>
<dbReference type="RefSeq" id="WP_129889205.1">
    <property type="nucleotide sequence ID" value="NZ_CP035758.1"/>
</dbReference>
<evidence type="ECO:0000313" key="4">
    <source>
        <dbReference type="Proteomes" id="UP000290365"/>
    </source>
</evidence>
<feature type="transmembrane region" description="Helical" evidence="2">
    <location>
        <begin position="80"/>
        <end position="98"/>
    </location>
</feature>
<keyword evidence="2" id="KW-1133">Transmembrane helix</keyword>
<organism evidence="3 4">
    <name type="scientific">Ktedonosporobacter rubrisoli</name>
    <dbReference type="NCBI Taxonomy" id="2509675"/>
    <lineage>
        <taxon>Bacteria</taxon>
        <taxon>Bacillati</taxon>
        <taxon>Chloroflexota</taxon>
        <taxon>Ktedonobacteria</taxon>
        <taxon>Ktedonobacterales</taxon>
        <taxon>Ktedonosporobacteraceae</taxon>
        <taxon>Ktedonosporobacter</taxon>
    </lineage>
</organism>
<feature type="compositionally biased region" description="Low complexity" evidence="1">
    <location>
        <begin position="99"/>
        <end position="109"/>
    </location>
</feature>
<accession>A0A4P6JSG7</accession>
<evidence type="ECO:0000313" key="3">
    <source>
        <dbReference type="EMBL" id="QBD78152.1"/>
    </source>
</evidence>